<evidence type="ECO:0000313" key="2">
    <source>
        <dbReference type="EMBL" id="EAT98778.1"/>
    </source>
</evidence>
<evidence type="ECO:0000313" key="3">
    <source>
        <dbReference type="Proteomes" id="UP000001121"/>
    </source>
</evidence>
<feature type="compositionally biased region" description="Polar residues" evidence="1">
    <location>
        <begin position="46"/>
        <end position="63"/>
    </location>
</feature>
<gene>
    <name evidence="2" type="ORF">CCC13826_1968</name>
</gene>
<sequence>MSENLDQNLNEKVSKQVLERNLNKNLSENERENLSENERENLSENVTNKNSYENLGKSEQSPENLDKNPSEESSSAEILSQATSKCKVQNLFKKTLELSLQGVADALIYAGKAGVWLSNASNCLKDEAQRAELSKINEEQAKFEGLAHILPERVKELILERLKTKPEEVEFSPIYLAKKQSFGTLGAEYCYEARAKFNGFLYDFKIGAANGEILNLKIKSQI</sequence>
<organism evidence="2 3">
    <name type="scientific">Campylobacter concisus (strain 13826)</name>
    <dbReference type="NCBI Taxonomy" id="360104"/>
    <lineage>
        <taxon>Bacteria</taxon>
        <taxon>Pseudomonadati</taxon>
        <taxon>Campylobacterota</taxon>
        <taxon>Epsilonproteobacteria</taxon>
        <taxon>Campylobacterales</taxon>
        <taxon>Campylobacteraceae</taxon>
        <taxon>Campylobacter</taxon>
    </lineage>
</organism>
<feature type="region of interest" description="Disordered" evidence="1">
    <location>
        <begin position="1"/>
        <end position="78"/>
    </location>
</feature>
<protein>
    <submittedName>
        <fullName evidence="2">Uncharacterized protein</fullName>
    </submittedName>
</protein>
<accession>A7ZEI4</accession>
<dbReference type="STRING" id="360104.CCC13826_1968"/>
<dbReference type="OrthoDB" id="9980255at2"/>
<evidence type="ECO:0000256" key="1">
    <source>
        <dbReference type="SAM" id="MobiDB-lite"/>
    </source>
</evidence>
<proteinExistence type="predicted"/>
<dbReference type="AlphaFoldDB" id="A7ZEI4"/>
<dbReference type="EMBL" id="CP000792">
    <property type="protein sequence ID" value="EAT98778.1"/>
    <property type="molecule type" value="Genomic_DNA"/>
</dbReference>
<feature type="compositionally biased region" description="Polar residues" evidence="1">
    <location>
        <begin position="1"/>
        <end position="11"/>
    </location>
</feature>
<dbReference type="KEGG" id="cco:CCC13826_1968"/>
<name>A7ZEI4_CAMC1</name>
<dbReference type="HOGENOM" id="CLU_1228060_0_0_7"/>
<dbReference type="RefSeq" id="WP_012140097.1">
    <property type="nucleotide sequence ID" value="NC_009802.2"/>
</dbReference>
<feature type="compositionally biased region" description="Basic and acidic residues" evidence="1">
    <location>
        <begin position="12"/>
        <end position="42"/>
    </location>
</feature>
<reference evidence="3" key="1">
    <citation type="submission" date="2007-10" db="EMBL/GenBank/DDBJ databases">
        <title>Genome sequence of Campylobacter concisus 13826 isolated from human feces.</title>
        <authorList>
            <person name="Fouts D.E."/>
            <person name="Mongodin E.F."/>
            <person name="Puiu D."/>
            <person name="Sebastian Y."/>
            <person name="Miller W.G."/>
            <person name="Mandrell R.E."/>
            <person name="On S."/>
            <person name="Nelson K.E."/>
        </authorList>
    </citation>
    <scope>NUCLEOTIDE SEQUENCE [LARGE SCALE GENOMIC DNA]</scope>
    <source>
        <strain evidence="3">13826</strain>
    </source>
</reference>
<dbReference type="Proteomes" id="UP000001121">
    <property type="component" value="Chromosome"/>
</dbReference>